<accession>A0A9N9BUU2</accession>
<dbReference type="PROSITE" id="PS50158">
    <property type="entry name" value="ZF_CCHC"/>
    <property type="match status" value="1"/>
</dbReference>
<evidence type="ECO:0000313" key="6">
    <source>
        <dbReference type="Proteomes" id="UP000789759"/>
    </source>
</evidence>
<keyword evidence="6" id="KW-1185">Reference proteome</keyword>
<comment type="caution">
    <text evidence="5">The sequence shown here is derived from an EMBL/GenBank/DDBJ whole genome shotgun (WGS) entry which is preliminary data.</text>
</comment>
<dbReference type="EMBL" id="CAJVQA010003546">
    <property type="protein sequence ID" value="CAG8577307.1"/>
    <property type="molecule type" value="Genomic_DNA"/>
</dbReference>
<dbReference type="AlphaFoldDB" id="A0A9N9BUU2"/>
<evidence type="ECO:0000259" key="4">
    <source>
        <dbReference type="PROSITE" id="PS50158"/>
    </source>
</evidence>
<feature type="compositionally biased region" description="Pro residues" evidence="2">
    <location>
        <begin position="285"/>
        <end position="305"/>
    </location>
</feature>
<feature type="domain" description="CCHC-type" evidence="4">
    <location>
        <begin position="109"/>
        <end position="123"/>
    </location>
</feature>
<protein>
    <submittedName>
        <fullName evidence="5">4054_t:CDS:1</fullName>
    </submittedName>
</protein>
<keyword evidence="1" id="KW-0862">Zinc</keyword>
<dbReference type="InterPro" id="IPR001878">
    <property type="entry name" value="Znf_CCHC"/>
</dbReference>
<feature type="region of interest" description="Disordered" evidence="2">
    <location>
        <begin position="276"/>
        <end position="322"/>
    </location>
</feature>
<dbReference type="Gene3D" id="4.10.60.10">
    <property type="entry name" value="Zinc finger, CCHC-type"/>
    <property type="match status" value="1"/>
</dbReference>
<dbReference type="SMART" id="SM00343">
    <property type="entry name" value="ZnF_C2HC"/>
    <property type="match status" value="3"/>
</dbReference>
<feature type="compositionally biased region" description="Low complexity" evidence="2">
    <location>
        <begin position="306"/>
        <end position="322"/>
    </location>
</feature>
<evidence type="ECO:0000256" key="1">
    <source>
        <dbReference type="PROSITE-ProRule" id="PRU00047"/>
    </source>
</evidence>
<gene>
    <name evidence="5" type="ORF">CPELLU_LOCUS5926</name>
</gene>
<dbReference type="GO" id="GO:0008270">
    <property type="term" value="F:zinc ion binding"/>
    <property type="evidence" value="ECO:0007669"/>
    <property type="project" value="UniProtKB-KW"/>
</dbReference>
<proteinExistence type="predicted"/>
<keyword evidence="1" id="KW-0479">Metal-binding</keyword>
<dbReference type="Proteomes" id="UP000789759">
    <property type="component" value="Unassembled WGS sequence"/>
</dbReference>
<organism evidence="5 6">
    <name type="scientific">Cetraspora pellucida</name>
    <dbReference type="NCBI Taxonomy" id="1433469"/>
    <lineage>
        <taxon>Eukaryota</taxon>
        <taxon>Fungi</taxon>
        <taxon>Fungi incertae sedis</taxon>
        <taxon>Mucoromycota</taxon>
        <taxon>Glomeromycotina</taxon>
        <taxon>Glomeromycetes</taxon>
        <taxon>Diversisporales</taxon>
        <taxon>Gigasporaceae</taxon>
        <taxon>Cetraspora</taxon>
    </lineage>
</organism>
<evidence type="ECO:0000313" key="5">
    <source>
        <dbReference type="EMBL" id="CAG8577307.1"/>
    </source>
</evidence>
<reference evidence="5" key="1">
    <citation type="submission" date="2021-06" db="EMBL/GenBank/DDBJ databases">
        <authorList>
            <person name="Kallberg Y."/>
            <person name="Tangrot J."/>
            <person name="Rosling A."/>
        </authorList>
    </citation>
    <scope>NUCLEOTIDE SEQUENCE</scope>
    <source>
        <strain evidence="5">FL966</strain>
    </source>
</reference>
<sequence>MSRKNFQKFLLIFLILNLLINGINAACAICGLRGHNRRTCPNQFGAMIPYRNSVNNLAGAMIPYAQNNALIPQRGMVLSNNKFNIMDNWKVPWVTHMVVRTRPALGRACGRCGALGHTSRRCPHRAPRVVANVDRIRKSVKKYFENPTLKLSVCSCCGVIGHSQRHCQVYNAGGAGVGAANCIAAAQLNTIKEGYVPVSQYVPQPYFFINNVPKTPRIPRRPRIPNYIAACGCCGQENHNHNDPRCPFQNGRIRPCLDPRLIRSSRELRLWHAENNIPPNNGIGAPPPIPPRPPLGPPPLPPRPPNNNGGNNGNNDGNGNIIPIQNLQNQFQNLQNQLQTRDNNLFNLLIRQSNRINQNIQNQNAKTNEYIFNRFNNLNQRMINIASRFDNHKQNLNNGINRIKVNIDGINNRFNNLEQNMNNNFNNIGKQIDTRLTNFNQRFDRNENNINNRLNEIRQTTNNGFNDLGTQIEQIGQITNERLENIHNSNQNIGKSINALEQRLNNLNLGIRTNIQNFITEQLNAHQREMIQRFIGSHQPKRISINHRRAINFRSQRRPVRQITTGNIMGGLQIHSQSGSSLGEAQYNPESSGSITYRTEKSLGKCTAPGIDETIERTQGITRNTYTAESNRRIQERQEEGSRNVRIRTVSPINEETSIKMNITPSGSRSSSFLNLPNFFKRE</sequence>
<feature type="signal peptide" evidence="3">
    <location>
        <begin position="1"/>
        <end position="25"/>
    </location>
</feature>
<dbReference type="GO" id="GO:0003676">
    <property type="term" value="F:nucleic acid binding"/>
    <property type="evidence" value="ECO:0007669"/>
    <property type="project" value="InterPro"/>
</dbReference>
<evidence type="ECO:0000256" key="3">
    <source>
        <dbReference type="SAM" id="SignalP"/>
    </source>
</evidence>
<feature type="chain" id="PRO_5040322066" evidence="3">
    <location>
        <begin position="26"/>
        <end position="683"/>
    </location>
</feature>
<dbReference type="OrthoDB" id="8026949at2759"/>
<keyword evidence="1" id="KW-0863">Zinc-finger</keyword>
<keyword evidence="3" id="KW-0732">Signal</keyword>
<name>A0A9N9BUU2_9GLOM</name>
<evidence type="ECO:0000256" key="2">
    <source>
        <dbReference type="SAM" id="MobiDB-lite"/>
    </source>
</evidence>